<evidence type="ECO:0000313" key="1">
    <source>
        <dbReference type="EMBL" id="MBB6450361.1"/>
    </source>
</evidence>
<sequence length="44" mass="5087">MTHARVAAVRNTNIAMEPKVDFLTVCLEILRGEFVWIVQKLKMN</sequence>
<reference evidence="1 2" key="1">
    <citation type="submission" date="2020-08" db="EMBL/GenBank/DDBJ databases">
        <title>Genomic Encyclopedia of Type Strains, Phase IV (KMG-IV): sequencing the most valuable type-strain genomes for metagenomic binning, comparative biology and taxonomic classification.</title>
        <authorList>
            <person name="Goeker M."/>
        </authorList>
    </citation>
    <scope>NUCLEOTIDE SEQUENCE [LARGE SCALE GENOMIC DNA]</scope>
    <source>
        <strain evidence="1 2">DSM 21769</strain>
    </source>
</reference>
<name>A0A841PVK2_9BACL</name>
<protein>
    <submittedName>
        <fullName evidence="1">Uncharacterized protein</fullName>
    </submittedName>
</protein>
<accession>A0A841PVK2</accession>
<dbReference type="Proteomes" id="UP000568839">
    <property type="component" value="Unassembled WGS sequence"/>
</dbReference>
<comment type="caution">
    <text evidence="1">The sequence shown here is derived from an EMBL/GenBank/DDBJ whole genome shotgun (WGS) entry which is preliminary data.</text>
</comment>
<organism evidence="1 2">
    <name type="scientific">Geomicrobium halophilum</name>
    <dbReference type="NCBI Taxonomy" id="549000"/>
    <lineage>
        <taxon>Bacteria</taxon>
        <taxon>Bacillati</taxon>
        <taxon>Bacillota</taxon>
        <taxon>Bacilli</taxon>
        <taxon>Bacillales</taxon>
        <taxon>Geomicrobium</taxon>
    </lineage>
</organism>
<evidence type="ECO:0000313" key="2">
    <source>
        <dbReference type="Proteomes" id="UP000568839"/>
    </source>
</evidence>
<keyword evidence="2" id="KW-1185">Reference proteome</keyword>
<dbReference type="EMBL" id="JACHHJ010000003">
    <property type="protein sequence ID" value="MBB6450361.1"/>
    <property type="molecule type" value="Genomic_DNA"/>
</dbReference>
<proteinExistence type="predicted"/>
<gene>
    <name evidence="1" type="ORF">HNR44_002344</name>
</gene>
<dbReference type="AlphaFoldDB" id="A0A841PVK2"/>